<sequence length="59" mass="6632">MRREVVDWLAITELLSVKLGSMGELSGDSGMEIRYDGFDWGLQGVTARSSNVQTRAWQQ</sequence>
<name>A0A7Z2VML8_9BACL</name>
<dbReference type="KEGG" id="cheb:HH215_22800"/>
<evidence type="ECO:0000313" key="2">
    <source>
        <dbReference type="Proteomes" id="UP000502248"/>
    </source>
</evidence>
<evidence type="ECO:0000313" key="1">
    <source>
        <dbReference type="EMBL" id="QJD85735.1"/>
    </source>
</evidence>
<dbReference type="RefSeq" id="WP_169281995.1">
    <property type="nucleotide sequence ID" value="NZ_CP051680.1"/>
</dbReference>
<gene>
    <name evidence="1" type="ORF">HH215_22800</name>
</gene>
<accession>A0A7Z2VML8</accession>
<protein>
    <submittedName>
        <fullName evidence="1">Uncharacterized protein</fullName>
    </submittedName>
</protein>
<dbReference type="AlphaFoldDB" id="A0A7Z2VML8"/>
<keyword evidence="2" id="KW-1185">Reference proteome</keyword>
<reference evidence="1 2" key="1">
    <citation type="submission" date="2020-04" db="EMBL/GenBank/DDBJ databases">
        <title>Genome sequencing of novel species.</title>
        <authorList>
            <person name="Heo J."/>
            <person name="Kim S.-J."/>
            <person name="Kim J.-S."/>
            <person name="Hong S.-B."/>
            <person name="Kwon S.-W."/>
        </authorList>
    </citation>
    <scope>NUCLEOTIDE SEQUENCE [LARGE SCALE GENOMIC DNA]</scope>
    <source>
        <strain evidence="1 2">MFER-1</strain>
    </source>
</reference>
<proteinExistence type="predicted"/>
<organism evidence="1 2">
    <name type="scientific">Cohnella herbarum</name>
    <dbReference type="NCBI Taxonomy" id="2728023"/>
    <lineage>
        <taxon>Bacteria</taxon>
        <taxon>Bacillati</taxon>
        <taxon>Bacillota</taxon>
        <taxon>Bacilli</taxon>
        <taxon>Bacillales</taxon>
        <taxon>Paenibacillaceae</taxon>
        <taxon>Cohnella</taxon>
    </lineage>
</organism>
<dbReference type="EMBL" id="CP051680">
    <property type="protein sequence ID" value="QJD85735.1"/>
    <property type="molecule type" value="Genomic_DNA"/>
</dbReference>
<dbReference type="Proteomes" id="UP000502248">
    <property type="component" value="Chromosome"/>
</dbReference>